<protein>
    <recommendedName>
        <fullName evidence="4">Secretion monitor</fullName>
    </recommendedName>
</protein>
<dbReference type="HAMAP" id="MF_01332">
    <property type="entry name" value="SecM"/>
    <property type="match status" value="1"/>
</dbReference>
<reference evidence="6" key="1">
    <citation type="submission" date="2016-10" db="EMBL/GenBank/DDBJ databases">
        <authorList>
            <person name="Varghese N."/>
            <person name="Submissions S."/>
        </authorList>
    </citation>
    <scope>NUCLEOTIDE SEQUENCE [LARGE SCALE GENOMIC DNA]</scope>
    <source>
        <strain evidence="6">N6PO6</strain>
    </source>
</reference>
<dbReference type="Pfam" id="PF06558">
    <property type="entry name" value="SecM"/>
    <property type="match status" value="1"/>
</dbReference>
<dbReference type="Proteomes" id="UP000242222">
    <property type="component" value="Unassembled WGS sequence"/>
</dbReference>
<keyword evidence="6" id="KW-1185">Reference proteome</keyword>
<comment type="similarity">
    <text evidence="4">Belongs to the SecM family.</text>
</comment>
<evidence type="ECO:0000313" key="5">
    <source>
        <dbReference type="EMBL" id="SFN17618.1"/>
    </source>
</evidence>
<evidence type="ECO:0000256" key="2">
    <source>
        <dbReference type="ARBA" id="ARBA00022729"/>
    </source>
</evidence>
<accession>A0A1I4WUY3</accession>
<comment type="subcellular location">
    <subcellularLocation>
        <location evidence="4">Cytoplasm</location>
        <location evidence="4">Cytosol</location>
    </subcellularLocation>
    <subcellularLocation>
        <location evidence="4">Periplasm</location>
    </subcellularLocation>
    <text evidence="4">The active form is cytosolic, while the periplasmic form is rapidly degraded, mainly by the tail-specific protease.</text>
</comment>
<dbReference type="AlphaFoldDB" id="A0A1I4WUY3"/>
<evidence type="ECO:0000256" key="3">
    <source>
        <dbReference type="ARBA" id="ARBA00022764"/>
    </source>
</evidence>
<comment type="function">
    <text evidence="4">Regulates secA expression by translational coupling of the secM secA operon. Translational pausing at a specific Pro residue 5 residues before the end of the protein may allow disruption of a mRNA repressor helix that normally suppresses secA translation initiation.</text>
</comment>
<dbReference type="STRING" id="1367852.SAMN05216516_10397"/>
<sequence length="168" mass="18877">MISILNRWRQFGRRYFWPHILLGMVATGFGLPVAHANGQNSLTGSATSSLNIRAVPHLHSLALWQETPRRPGFYVDYWHQHAIRTVIRHLSFTLTPAEYLPANADVLPLHVERLALLDTLNALLTHEARPAAIVQLNHTYHSPAQLPYQTASWLAEVVGIRAGPSQQI</sequence>
<gene>
    <name evidence="4" type="primary">secM</name>
    <name evidence="5" type="ORF">SAMN05216516_10397</name>
</gene>
<dbReference type="EMBL" id="FOVC01000003">
    <property type="protein sequence ID" value="SFN17618.1"/>
    <property type="molecule type" value="Genomic_DNA"/>
</dbReference>
<dbReference type="GO" id="GO:0042597">
    <property type="term" value="C:periplasmic space"/>
    <property type="evidence" value="ECO:0007669"/>
    <property type="project" value="UniProtKB-SubCell"/>
</dbReference>
<evidence type="ECO:0000313" key="6">
    <source>
        <dbReference type="Proteomes" id="UP000242222"/>
    </source>
</evidence>
<dbReference type="PIRSF" id="PIRSF004572">
    <property type="entry name" value="SecM"/>
    <property type="match status" value="1"/>
</dbReference>
<keyword evidence="2" id="KW-0732">Signal</keyword>
<proteinExistence type="inferred from homology"/>
<dbReference type="InterPro" id="IPR009502">
    <property type="entry name" value="SecM"/>
</dbReference>
<name>A0A1I4WUY3_9GAMM</name>
<organism evidence="5 6">
    <name type="scientific">Izhakiella capsodis</name>
    <dbReference type="NCBI Taxonomy" id="1367852"/>
    <lineage>
        <taxon>Bacteria</taxon>
        <taxon>Pseudomonadati</taxon>
        <taxon>Pseudomonadota</taxon>
        <taxon>Gammaproteobacteria</taxon>
        <taxon>Enterobacterales</taxon>
        <taxon>Erwiniaceae</taxon>
        <taxon>Izhakiella</taxon>
    </lineage>
</organism>
<dbReference type="RefSeq" id="WP_092876377.1">
    <property type="nucleotide sequence ID" value="NZ_FOVC01000003.1"/>
</dbReference>
<dbReference type="OrthoDB" id="6495450at2"/>
<keyword evidence="1 4" id="KW-0963">Cytoplasm</keyword>
<evidence type="ECO:0000256" key="4">
    <source>
        <dbReference type="HAMAP-Rule" id="MF_01332"/>
    </source>
</evidence>
<keyword evidence="3 4" id="KW-0574">Periplasm</keyword>
<evidence type="ECO:0000256" key="1">
    <source>
        <dbReference type="ARBA" id="ARBA00022490"/>
    </source>
</evidence>
<dbReference type="GO" id="GO:0045182">
    <property type="term" value="F:translation regulator activity"/>
    <property type="evidence" value="ECO:0007669"/>
    <property type="project" value="InterPro"/>
</dbReference>
<dbReference type="GO" id="GO:0005829">
    <property type="term" value="C:cytosol"/>
    <property type="evidence" value="ECO:0007669"/>
    <property type="project" value="UniProtKB-SubCell"/>
</dbReference>
<dbReference type="NCBIfam" id="NF002799">
    <property type="entry name" value="PRK02943.1-1"/>
    <property type="match status" value="1"/>
</dbReference>